<keyword evidence="6 11" id="KW-0547">Nucleotide-binding</keyword>
<organism evidence="13 14">
    <name type="scientific">Thermoanaerobacter uzonensis DSM 18761</name>
    <dbReference type="NCBI Taxonomy" id="1123369"/>
    <lineage>
        <taxon>Bacteria</taxon>
        <taxon>Bacillati</taxon>
        <taxon>Bacillota</taxon>
        <taxon>Clostridia</taxon>
        <taxon>Thermoanaerobacterales</taxon>
        <taxon>Thermoanaerobacteraceae</taxon>
        <taxon>Thermoanaerobacter</taxon>
    </lineage>
</organism>
<keyword evidence="14" id="KW-1185">Reference proteome</keyword>
<dbReference type="Gene3D" id="3.40.50.300">
    <property type="entry name" value="P-loop containing nucleotide triphosphate hydrolases"/>
    <property type="match status" value="1"/>
</dbReference>
<reference evidence="14" key="1">
    <citation type="submission" date="2016-11" db="EMBL/GenBank/DDBJ databases">
        <authorList>
            <person name="Varghese N."/>
            <person name="Submissions S."/>
        </authorList>
    </citation>
    <scope>NUCLEOTIDE SEQUENCE [LARGE SCALE GENOMIC DNA]</scope>
    <source>
        <strain evidence="14">DSM 18761</strain>
    </source>
</reference>
<evidence type="ECO:0000256" key="5">
    <source>
        <dbReference type="ARBA" id="ARBA00022727"/>
    </source>
</evidence>
<feature type="binding site" evidence="11">
    <location>
        <begin position="10"/>
        <end position="17"/>
    </location>
    <ligand>
        <name>ATP</name>
        <dbReference type="ChEBI" id="CHEBI:30616"/>
    </ligand>
</feature>
<dbReference type="EMBL" id="FQUR01000006">
    <property type="protein sequence ID" value="SHE28043.1"/>
    <property type="molecule type" value="Genomic_DNA"/>
</dbReference>
<dbReference type="GO" id="GO:0005829">
    <property type="term" value="C:cytosol"/>
    <property type="evidence" value="ECO:0007669"/>
    <property type="project" value="TreeGrafter"/>
</dbReference>
<dbReference type="CDD" id="cd01672">
    <property type="entry name" value="TMPK"/>
    <property type="match status" value="1"/>
</dbReference>
<dbReference type="FunFam" id="3.40.50.300:FF:000225">
    <property type="entry name" value="Thymidylate kinase"/>
    <property type="match status" value="1"/>
</dbReference>
<dbReference type="EC" id="2.7.4.9" evidence="2 11"/>
<dbReference type="PANTHER" id="PTHR10344:SF4">
    <property type="entry name" value="UMP-CMP KINASE 2, MITOCHONDRIAL"/>
    <property type="match status" value="1"/>
</dbReference>
<evidence type="ECO:0000256" key="3">
    <source>
        <dbReference type="ARBA" id="ARBA00017144"/>
    </source>
</evidence>
<protein>
    <recommendedName>
        <fullName evidence="3 11">Thymidylate kinase</fullName>
        <ecNumber evidence="2 11">2.7.4.9</ecNumber>
    </recommendedName>
    <alternativeName>
        <fullName evidence="11">dTMP kinase</fullName>
    </alternativeName>
</protein>
<evidence type="ECO:0000256" key="7">
    <source>
        <dbReference type="ARBA" id="ARBA00022777"/>
    </source>
</evidence>
<keyword evidence="7 11" id="KW-0418">Kinase</keyword>
<dbReference type="AlphaFoldDB" id="A0A1M4S763"/>
<dbReference type="InterPro" id="IPR018095">
    <property type="entry name" value="Thymidylate_kin_CS"/>
</dbReference>
<evidence type="ECO:0000313" key="13">
    <source>
        <dbReference type="EMBL" id="SHE28043.1"/>
    </source>
</evidence>
<gene>
    <name evidence="11" type="primary">tmk</name>
    <name evidence="13" type="ORF">SAMN02745195_00014</name>
</gene>
<accession>A0A1M4S763</accession>
<dbReference type="InterPro" id="IPR018094">
    <property type="entry name" value="Thymidylate_kinase"/>
</dbReference>
<evidence type="ECO:0000256" key="8">
    <source>
        <dbReference type="ARBA" id="ARBA00022840"/>
    </source>
</evidence>
<evidence type="ECO:0000256" key="4">
    <source>
        <dbReference type="ARBA" id="ARBA00022679"/>
    </source>
</evidence>
<dbReference type="GO" id="GO:0005524">
    <property type="term" value="F:ATP binding"/>
    <property type="evidence" value="ECO:0007669"/>
    <property type="project" value="UniProtKB-UniRule"/>
</dbReference>
<dbReference type="PANTHER" id="PTHR10344">
    <property type="entry name" value="THYMIDYLATE KINASE"/>
    <property type="match status" value="1"/>
</dbReference>
<comment type="function">
    <text evidence="10 11">Phosphorylation of dTMP to form dTDP in both de novo and salvage pathways of dTTP synthesis.</text>
</comment>
<comment type="similarity">
    <text evidence="1 11">Belongs to the thymidylate kinase family.</text>
</comment>
<dbReference type="PROSITE" id="PS01331">
    <property type="entry name" value="THYMIDYLATE_KINASE"/>
    <property type="match status" value="1"/>
</dbReference>
<dbReference type="GO" id="GO:0006233">
    <property type="term" value="P:dTDP biosynthetic process"/>
    <property type="evidence" value="ECO:0007669"/>
    <property type="project" value="InterPro"/>
</dbReference>
<evidence type="ECO:0000256" key="6">
    <source>
        <dbReference type="ARBA" id="ARBA00022741"/>
    </source>
</evidence>
<evidence type="ECO:0000256" key="2">
    <source>
        <dbReference type="ARBA" id="ARBA00012980"/>
    </source>
</evidence>
<dbReference type="Proteomes" id="UP000184127">
    <property type="component" value="Unassembled WGS sequence"/>
</dbReference>
<sequence>MRGKFISFEGIDGCGKTTQIKFLKEYLLKQGYNILVLREPGGTKVGEKVRDILLDKNNFISPVTEMLLYASSRAQLMEEKILPAIEEGKIVLLDRFVDSSYVYQGYARGLGIEKVKIINEIATMGILPDVTIYIDITPEEAMKRRGKREADRLERESWDFHKKVREGYIKLIKEFPQRFVFIDGMQELMKVHQDILDVVKKYL</sequence>
<dbReference type="SUPFAM" id="SSF52540">
    <property type="entry name" value="P-loop containing nucleoside triphosphate hydrolases"/>
    <property type="match status" value="1"/>
</dbReference>
<evidence type="ECO:0000259" key="12">
    <source>
        <dbReference type="Pfam" id="PF02223"/>
    </source>
</evidence>
<evidence type="ECO:0000256" key="9">
    <source>
        <dbReference type="ARBA" id="ARBA00048743"/>
    </source>
</evidence>
<evidence type="ECO:0000313" key="14">
    <source>
        <dbReference type="Proteomes" id="UP000184127"/>
    </source>
</evidence>
<comment type="catalytic activity">
    <reaction evidence="9 11">
        <text>dTMP + ATP = dTDP + ADP</text>
        <dbReference type="Rhea" id="RHEA:13517"/>
        <dbReference type="ChEBI" id="CHEBI:30616"/>
        <dbReference type="ChEBI" id="CHEBI:58369"/>
        <dbReference type="ChEBI" id="CHEBI:63528"/>
        <dbReference type="ChEBI" id="CHEBI:456216"/>
        <dbReference type="EC" id="2.7.4.9"/>
    </reaction>
</comment>
<keyword evidence="8 11" id="KW-0067">ATP-binding</keyword>
<keyword evidence="4 11" id="KW-0808">Transferase</keyword>
<dbReference type="HAMAP" id="MF_00165">
    <property type="entry name" value="Thymidylate_kinase"/>
    <property type="match status" value="1"/>
</dbReference>
<feature type="domain" description="Thymidylate kinase-like" evidence="12">
    <location>
        <begin position="8"/>
        <end position="195"/>
    </location>
</feature>
<dbReference type="RefSeq" id="WP_042834307.1">
    <property type="nucleotide sequence ID" value="NZ_FQUR01000006.1"/>
</dbReference>
<dbReference type="Pfam" id="PF02223">
    <property type="entry name" value="Thymidylate_kin"/>
    <property type="match status" value="1"/>
</dbReference>
<name>A0A1M4S763_9THEO</name>
<dbReference type="InterPro" id="IPR027417">
    <property type="entry name" value="P-loop_NTPase"/>
</dbReference>
<proteinExistence type="inferred from homology"/>
<dbReference type="GO" id="GO:0006235">
    <property type="term" value="P:dTTP biosynthetic process"/>
    <property type="evidence" value="ECO:0007669"/>
    <property type="project" value="UniProtKB-UniRule"/>
</dbReference>
<evidence type="ECO:0000256" key="11">
    <source>
        <dbReference type="HAMAP-Rule" id="MF_00165"/>
    </source>
</evidence>
<dbReference type="NCBIfam" id="TIGR00041">
    <property type="entry name" value="DTMP_kinase"/>
    <property type="match status" value="1"/>
</dbReference>
<dbReference type="GO" id="GO:0004798">
    <property type="term" value="F:dTMP kinase activity"/>
    <property type="evidence" value="ECO:0007669"/>
    <property type="project" value="UniProtKB-UniRule"/>
</dbReference>
<dbReference type="GO" id="GO:0006227">
    <property type="term" value="P:dUDP biosynthetic process"/>
    <property type="evidence" value="ECO:0007669"/>
    <property type="project" value="TreeGrafter"/>
</dbReference>
<evidence type="ECO:0000256" key="10">
    <source>
        <dbReference type="ARBA" id="ARBA00057735"/>
    </source>
</evidence>
<evidence type="ECO:0000256" key="1">
    <source>
        <dbReference type="ARBA" id="ARBA00009776"/>
    </source>
</evidence>
<keyword evidence="5 11" id="KW-0545">Nucleotide biosynthesis</keyword>
<dbReference type="InterPro" id="IPR039430">
    <property type="entry name" value="Thymidylate_kin-like_dom"/>
</dbReference>